<name>A0ABQ7RHU0_9ASCO</name>
<dbReference type="PROSITE" id="PS50127">
    <property type="entry name" value="UBC_2"/>
    <property type="match status" value="1"/>
</dbReference>
<protein>
    <recommendedName>
        <fullName evidence="5">UBC core domain-containing protein</fullName>
    </recommendedName>
</protein>
<reference evidence="6 7" key="1">
    <citation type="journal article" date="2021" name="G3 (Bethesda)">
        <title>Genomic diversity, chromosomal rearrangements, and interspecies hybridization in the ogataea polymorpha species complex.</title>
        <authorList>
            <person name="Hanson S.J."/>
            <person name="Cinneide E.O."/>
            <person name="Salzberg L.I."/>
            <person name="Wolfe K.H."/>
            <person name="McGowan J."/>
            <person name="Fitzpatrick D.A."/>
            <person name="Matlin K."/>
        </authorList>
    </citation>
    <scope>NUCLEOTIDE SEQUENCE [LARGE SCALE GENOMIC DNA]</scope>
    <source>
        <strain evidence="6">81-436-3</strain>
    </source>
</reference>
<dbReference type="Pfam" id="PF00179">
    <property type="entry name" value="UQ_con"/>
    <property type="match status" value="1"/>
</dbReference>
<dbReference type="CDD" id="cd23808">
    <property type="entry name" value="UBCc_UBE2W"/>
    <property type="match status" value="1"/>
</dbReference>
<feature type="compositionally biased region" description="Basic and acidic residues" evidence="4">
    <location>
        <begin position="1"/>
        <end position="17"/>
    </location>
</feature>
<sequence length="149" mass="17127">MREKKEAEVRQRPDPDWRASSPTLQLLPSDDLKVQHVDMRIPDNPLYPDTYRLRFIIEKDYPFAPPQVQFVRPHPIPIHPHIYSNGHICLNILYDGWSPAHSLQTVALSIQSMLAGNTDASRPEGDERYCATAPSNPLFSRFMFDDDSV</sequence>
<keyword evidence="2" id="KW-0833">Ubl conjugation pathway</keyword>
<dbReference type="InterPro" id="IPR050113">
    <property type="entry name" value="Ub_conjugating_enzyme"/>
</dbReference>
<feature type="domain" description="UBC core" evidence="5">
    <location>
        <begin position="1"/>
        <end position="149"/>
    </location>
</feature>
<dbReference type="SMART" id="SM00212">
    <property type="entry name" value="UBCc"/>
    <property type="match status" value="1"/>
</dbReference>
<evidence type="ECO:0000256" key="3">
    <source>
        <dbReference type="ARBA" id="ARBA00022840"/>
    </source>
</evidence>
<dbReference type="Proteomes" id="UP000697297">
    <property type="component" value="Unassembled WGS sequence"/>
</dbReference>
<comment type="caution">
    <text evidence="6">The sequence shown here is derived from an EMBL/GenBank/DDBJ whole genome shotgun (WGS) entry which is preliminary data.</text>
</comment>
<keyword evidence="1" id="KW-0547">Nucleotide-binding</keyword>
<dbReference type="InterPro" id="IPR000608">
    <property type="entry name" value="UBC"/>
</dbReference>
<dbReference type="Gene3D" id="3.10.110.10">
    <property type="entry name" value="Ubiquitin Conjugating Enzyme"/>
    <property type="match status" value="1"/>
</dbReference>
<gene>
    <name evidence="6" type="ORF">KL946_001990</name>
</gene>
<accession>A0ABQ7RHU0</accession>
<evidence type="ECO:0000313" key="6">
    <source>
        <dbReference type="EMBL" id="KAG7765810.1"/>
    </source>
</evidence>
<evidence type="ECO:0000256" key="1">
    <source>
        <dbReference type="ARBA" id="ARBA00022741"/>
    </source>
</evidence>
<feature type="region of interest" description="Disordered" evidence="4">
    <location>
        <begin position="1"/>
        <end position="22"/>
    </location>
</feature>
<proteinExistence type="predicted"/>
<keyword evidence="7" id="KW-1185">Reference proteome</keyword>
<dbReference type="SUPFAM" id="SSF54495">
    <property type="entry name" value="UBC-like"/>
    <property type="match status" value="1"/>
</dbReference>
<dbReference type="InterPro" id="IPR016135">
    <property type="entry name" value="UBQ-conjugating_enzyme/RWD"/>
</dbReference>
<organism evidence="6 7">
    <name type="scientific">Ogataea haglerorum</name>
    <dbReference type="NCBI Taxonomy" id="1937702"/>
    <lineage>
        <taxon>Eukaryota</taxon>
        <taxon>Fungi</taxon>
        <taxon>Dikarya</taxon>
        <taxon>Ascomycota</taxon>
        <taxon>Saccharomycotina</taxon>
        <taxon>Pichiomycetes</taxon>
        <taxon>Pichiales</taxon>
        <taxon>Pichiaceae</taxon>
        <taxon>Ogataea</taxon>
    </lineage>
</organism>
<evidence type="ECO:0000256" key="2">
    <source>
        <dbReference type="ARBA" id="ARBA00022786"/>
    </source>
</evidence>
<keyword evidence="3" id="KW-0067">ATP-binding</keyword>
<evidence type="ECO:0000313" key="7">
    <source>
        <dbReference type="Proteomes" id="UP000697297"/>
    </source>
</evidence>
<dbReference type="PANTHER" id="PTHR24067">
    <property type="entry name" value="UBIQUITIN-CONJUGATING ENZYME E2"/>
    <property type="match status" value="1"/>
</dbReference>
<evidence type="ECO:0000256" key="4">
    <source>
        <dbReference type="SAM" id="MobiDB-lite"/>
    </source>
</evidence>
<evidence type="ECO:0000259" key="5">
    <source>
        <dbReference type="PROSITE" id="PS50127"/>
    </source>
</evidence>
<dbReference type="EMBL" id="JAHLUN010000005">
    <property type="protein sequence ID" value="KAG7765810.1"/>
    <property type="molecule type" value="Genomic_DNA"/>
</dbReference>